<dbReference type="EMBL" id="UINC01141906">
    <property type="protein sequence ID" value="SVD29926.1"/>
    <property type="molecule type" value="Genomic_DNA"/>
</dbReference>
<proteinExistence type="predicted"/>
<evidence type="ECO:0008006" key="2">
    <source>
        <dbReference type="Google" id="ProtNLM"/>
    </source>
</evidence>
<sequence>MGIISALVLMVSGPILMNDSPWIPSENESTAVIIIDNSASMAV</sequence>
<reference evidence="1" key="1">
    <citation type="submission" date="2018-05" db="EMBL/GenBank/DDBJ databases">
        <authorList>
            <person name="Lanie J.A."/>
            <person name="Ng W.-L."/>
            <person name="Kazmierczak K.M."/>
            <person name="Andrzejewski T.M."/>
            <person name="Davidsen T.M."/>
            <person name="Wayne K.J."/>
            <person name="Tettelin H."/>
            <person name="Glass J.I."/>
            <person name="Rusch D."/>
            <person name="Podicherti R."/>
            <person name="Tsui H.-C.T."/>
            <person name="Winkler M.E."/>
        </authorList>
    </citation>
    <scope>NUCLEOTIDE SEQUENCE</scope>
</reference>
<accession>A0A382U6I7</accession>
<organism evidence="1">
    <name type="scientific">marine metagenome</name>
    <dbReference type="NCBI Taxonomy" id="408172"/>
    <lineage>
        <taxon>unclassified sequences</taxon>
        <taxon>metagenomes</taxon>
        <taxon>ecological metagenomes</taxon>
    </lineage>
</organism>
<gene>
    <name evidence="1" type="ORF">METZ01_LOCUS382780</name>
</gene>
<dbReference type="AlphaFoldDB" id="A0A382U6I7"/>
<feature type="non-terminal residue" evidence="1">
    <location>
        <position position="43"/>
    </location>
</feature>
<protein>
    <recommendedName>
        <fullName evidence="2">Aerotolerance regulator N-terminal domain-containing protein</fullName>
    </recommendedName>
</protein>
<evidence type="ECO:0000313" key="1">
    <source>
        <dbReference type="EMBL" id="SVD29926.1"/>
    </source>
</evidence>
<name>A0A382U6I7_9ZZZZ</name>